<evidence type="ECO:0000256" key="9">
    <source>
        <dbReference type="SAM" id="MobiDB-lite"/>
    </source>
</evidence>
<feature type="region of interest" description="Disordered" evidence="9">
    <location>
        <begin position="20"/>
        <end position="47"/>
    </location>
</feature>
<proteinExistence type="inferred from homology"/>
<keyword evidence="2 8" id="KW-0732">Signal</keyword>
<keyword evidence="3 8" id="KW-0472">Membrane</keyword>
<feature type="compositionally biased region" description="Polar residues" evidence="9">
    <location>
        <begin position="142"/>
        <end position="151"/>
    </location>
</feature>
<dbReference type="InterPro" id="IPR006664">
    <property type="entry name" value="OMP_bac"/>
</dbReference>
<evidence type="ECO:0000313" key="13">
    <source>
        <dbReference type="Proteomes" id="UP000199412"/>
    </source>
</evidence>
<evidence type="ECO:0000256" key="1">
    <source>
        <dbReference type="ARBA" id="ARBA00022618"/>
    </source>
</evidence>
<dbReference type="PANTHER" id="PTHR30329:SF21">
    <property type="entry name" value="LIPOPROTEIN YIAD-RELATED"/>
    <property type="match status" value="1"/>
</dbReference>
<dbReference type="AlphaFoldDB" id="A0A1G7B153"/>
<evidence type="ECO:0000256" key="3">
    <source>
        <dbReference type="ARBA" id="ARBA00023136"/>
    </source>
</evidence>
<dbReference type="STRING" id="69960.SAMN05421720_104174"/>
<dbReference type="RefSeq" id="WP_092784551.1">
    <property type="nucleotide sequence ID" value="NZ_FNAP01000004.1"/>
</dbReference>
<feature type="signal peptide" evidence="10">
    <location>
        <begin position="1"/>
        <end position="16"/>
    </location>
</feature>
<dbReference type="InterPro" id="IPR036737">
    <property type="entry name" value="OmpA-like_sf"/>
</dbReference>
<evidence type="ECO:0000256" key="2">
    <source>
        <dbReference type="ARBA" id="ARBA00022729"/>
    </source>
</evidence>
<accession>A0A1G7B153</accession>
<sequence>MKLKALLVLAAAAALAACSSTPKTDSGQTGGGAAPVTAPSGPAAGSQQEFVQEVGDRVFFALDSYNLDSQAQQTLRRQAAWLQQYGQYSIVVEGHCDERGTREYNLALGDRRANAVRNYLVSLGVPASRVRSVSYGKERPTCTQSGESCWSRNRRGVSALQ</sequence>
<keyword evidence="4 8" id="KW-0564">Palmitate</keyword>
<evidence type="ECO:0000256" key="4">
    <source>
        <dbReference type="ARBA" id="ARBA00023139"/>
    </source>
</evidence>
<keyword evidence="6 8" id="KW-0449">Lipoprotein</keyword>
<evidence type="ECO:0000259" key="11">
    <source>
        <dbReference type="PROSITE" id="PS51123"/>
    </source>
</evidence>
<dbReference type="PANTHER" id="PTHR30329">
    <property type="entry name" value="STATOR ELEMENT OF FLAGELLAR MOTOR COMPLEX"/>
    <property type="match status" value="1"/>
</dbReference>
<comment type="function">
    <text evidence="8">Part of the Tol-Pal system, which plays a role in outer membrane invagination during cell division and is important for maintaining outer membrane integrity.</text>
</comment>
<feature type="domain" description="OmpA-like" evidence="11">
    <location>
        <begin position="47"/>
        <end position="161"/>
    </location>
</feature>
<keyword evidence="1 8" id="KW-0132">Cell division</keyword>
<dbReference type="EMBL" id="FNAP01000004">
    <property type="protein sequence ID" value="SDE20587.1"/>
    <property type="molecule type" value="Genomic_DNA"/>
</dbReference>
<dbReference type="HAMAP" id="MF_02204">
    <property type="entry name" value="Pal"/>
    <property type="match status" value="1"/>
</dbReference>
<dbReference type="Proteomes" id="UP000199412">
    <property type="component" value="Unassembled WGS sequence"/>
</dbReference>
<comment type="subcellular location">
    <subcellularLocation>
        <location evidence="8">Cell outer membrane</location>
        <topology evidence="8">Lipid-anchor</topology>
    </subcellularLocation>
</comment>
<organism evidence="12 13">
    <name type="scientific">Rhodospira trueperi</name>
    <dbReference type="NCBI Taxonomy" id="69960"/>
    <lineage>
        <taxon>Bacteria</taxon>
        <taxon>Pseudomonadati</taxon>
        <taxon>Pseudomonadota</taxon>
        <taxon>Alphaproteobacteria</taxon>
        <taxon>Rhodospirillales</taxon>
        <taxon>Rhodospirillaceae</taxon>
        <taxon>Rhodospira</taxon>
    </lineage>
</organism>
<dbReference type="GO" id="GO:0009279">
    <property type="term" value="C:cell outer membrane"/>
    <property type="evidence" value="ECO:0007669"/>
    <property type="project" value="UniProtKB-SubCell"/>
</dbReference>
<dbReference type="GO" id="GO:0051301">
    <property type="term" value="P:cell division"/>
    <property type="evidence" value="ECO:0007669"/>
    <property type="project" value="UniProtKB-UniRule"/>
</dbReference>
<keyword evidence="13" id="KW-1185">Reference proteome</keyword>
<dbReference type="OrthoDB" id="9809164at2"/>
<keyword evidence="5 8" id="KW-0998">Cell outer membrane</keyword>
<dbReference type="PRINTS" id="PR01021">
    <property type="entry name" value="OMPADOMAIN"/>
</dbReference>
<dbReference type="Pfam" id="PF00691">
    <property type="entry name" value="OmpA"/>
    <property type="match status" value="1"/>
</dbReference>
<dbReference type="SUPFAM" id="SSF103088">
    <property type="entry name" value="OmpA-like"/>
    <property type="match status" value="1"/>
</dbReference>
<dbReference type="PRINTS" id="PR01023">
    <property type="entry name" value="NAFLGMOTY"/>
</dbReference>
<keyword evidence="7 8" id="KW-0131">Cell cycle</keyword>
<name>A0A1G7B153_9PROT</name>
<dbReference type="PROSITE" id="PS51123">
    <property type="entry name" value="OMPA_2"/>
    <property type="match status" value="1"/>
</dbReference>
<evidence type="ECO:0000256" key="10">
    <source>
        <dbReference type="SAM" id="SignalP"/>
    </source>
</evidence>
<dbReference type="InterPro" id="IPR050330">
    <property type="entry name" value="Bact_OuterMem_StrucFunc"/>
</dbReference>
<evidence type="ECO:0000313" key="12">
    <source>
        <dbReference type="EMBL" id="SDE20587.1"/>
    </source>
</evidence>
<dbReference type="Gene3D" id="3.30.1330.60">
    <property type="entry name" value="OmpA-like domain"/>
    <property type="match status" value="1"/>
</dbReference>
<dbReference type="NCBIfam" id="TIGR02802">
    <property type="entry name" value="Pal_lipo"/>
    <property type="match status" value="1"/>
</dbReference>
<protein>
    <recommendedName>
        <fullName evidence="8">Peptidoglycan-associated lipoprotein</fullName>
        <shortName evidence="8">PAL</shortName>
    </recommendedName>
</protein>
<dbReference type="InterPro" id="IPR014169">
    <property type="entry name" value="Pal_lipo_C"/>
</dbReference>
<comment type="similarity">
    <text evidence="8">Belongs to the Pal lipoprotein family.</text>
</comment>
<dbReference type="InterPro" id="IPR006665">
    <property type="entry name" value="OmpA-like"/>
</dbReference>
<reference evidence="12 13" key="1">
    <citation type="submission" date="2016-10" db="EMBL/GenBank/DDBJ databases">
        <authorList>
            <person name="de Groot N.N."/>
        </authorList>
    </citation>
    <scope>NUCLEOTIDE SEQUENCE [LARGE SCALE GENOMIC DNA]</scope>
    <source>
        <strain evidence="12 13">ATCC 700224</strain>
    </source>
</reference>
<gene>
    <name evidence="8" type="primary">pal</name>
    <name evidence="12" type="ORF">SAMN05421720_104174</name>
</gene>
<evidence type="ECO:0000256" key="6">
    <source>
        <dbReference type="ARBA" id="ARBA00023288"/>
    </source>
</evidence>
<evidence type="ECO:0000256" key="8">
    <source>
        <dbReference type="HAMAP-Rule" id="MF_02204"/>
    </source>
</evidence>
<dbReference type="InterPro" id="IPR039001">
    <property type="entry name" value="Pal"/>
</dbReference>
<feature type="region of interest" description="Disordered" evidence="9">
    <location>
        <begin position="142"/>
        <end position="161"/>
    </location>
</feature>
<feature type="chain" id="PRO_5011637653" description="Peptidoglycan-associated lipoprotein" evidence="10">
    <location>
        <begin position="17"/>
        <end position="161"/>
    </location>
</feature>
<comment type="subunit">
    <text evidence="8">The Tol-Pal system is composed of five core proteins: the inner membrane proteins TolA, TolQ and TolR, the periplasmic protein TolB and the outer membrane protein Pal. They form a network linking the inner and outer membranes and the peptidoglycan layer.</text>
</comment>
<dbReference type="PROSITE" id="PS51257">
    <property type="entry name" value="PROKAR_LIPOPROTEIN"/>
    <property type="match status" value="1"/>
</dbReference>
<dbReference type="CDD" id="cd07185">
    <property type="entry name" value="OmpA_C-like"/>
    <property type="match status" value="1"/>
</dbReference>
<evidence type="ECO:0000256" key="5">
    <source>
        <dbReference type="ARBA" id="ARBA00023237"/>
    </source>
</evidence>
<evidence type="ECO:0000256" key="7">
    <source>
        <dbReference type="ARBA" id="ARBA00023306"/>
    </source>
</evidence>